<dbReference type="InterPro" id="IPR054471">
    <property type="entry name" value="GPIID_WHD"/>
</dbReference>
<dbReference type="SMART" id="SM00248">
    <property type="entry name" value="ANK"/>
    <property type="match status" value="9"/>
</dbReference>
<reference evidence="5 6" key="1">
    <citation type="journal article" date="2013" name="PLoS Genet.">
        <title>Genomic mechanisms accounting for the adaptation to parasitism in nematode-trapping fungi.</title>
        <authorList>
            <person name="Meerupati T."/>
            <person name="Andersson K.M."/>
            <person name="Friman E."/>
            <person name="Kumar D."/>
            <person name="Tunlid A."/>
            <person name="Ahren D."/>
        </authorList>
    </citation>
    <scope>NUCLEOTIDE SEQUENCE [LARGE SCALE GENOMIC DNA]</scope>
    <source>
        <strain evidence="5 6">CBS 200.50</strain>
    </source>
</reference>
<dbReference type="SUPFAM" id="SSF52540">
    <property type="entry name" value="P-loop containing nucleoside triphosphate hydrolases"/>
    <property type="match status" value="1"/>
</dbReference>
<dbReference type="OMA" id="VETITCI"/>
<feature type="domain" description="GPI inositol-deacylase winged helix" evidence="3">
    <location>
        <begin position="314"/>
        <end position="390"/>
    </location>
</feature>
<dbReference type="SUPFAM" id="SSF48403">
    <property type="entry name" value="Ankyrin repeat"/>
    <property type="match status" value="1"/>
</dbReference>
<name>S8ALE8_DACHA</name>
<dbReference type="Gene3D" id="1.25.40.20">
    <property type="entry name" value="Ankyrin repeat-containing domain"/>
    <property type="match status" value="2"/>
</dbReference>
<evidence type="ECO:0000313" key="5">
    <source>
        <dbReference type="EMBL" id="EPS41921.1"/>
    </source>
</evidence>
<accession>S8ALE8</accession>
<dbReference type="PROSITE" id="PS50297">
    <property type="entry name" value="ANK_REP_REGION"/>
    <property type="match status" value="6"/>
</dbReference>
<dbReference type="AlphaFoldDB" id="S8ALE8"/>
<comment type="caution">
    <text evidence="5">The sequence shown here is derived from an EMBL/GenBank/DDBJ whole genome shotgun (WGS) entry which is preliminary data.</text>
</comment>
<dbReference type="PANTHER" id="PTHR10039:SF15">
    <property type="entry name" value="NACHT DOMAIN-CONTAINING PROTEIN"/>
    <property type="match status" value="1"/>
</dbReference>
<dbReference type="Proteomes" id="UP000015100">
    <property type="component" value="Unassembled WGS sequence"/>
</dbReference>
<feature type="domain" description="Nephrocystin 3-like N-terminal" evidence="4">
    <location>
        <begin position="36"/>
        <end position="203"/>
    </location>
</feature>
<dbReference type="PROSITE" id="PS50088">
    <property type="entry name" value="ANK_REPEAT"/>
    <property type="match status" value="7"/>
</dbReference>
<feature type="repeat" description="ANK" evidence="2">
    <location>
        <begin position="558"/>
        <end position="590"/>
    </location>
</feature>
<protein>
    <submittedName>
        <fullName evidence="5">Uncharacterized protein</fullName>
    </submittedName>
</protein>
<organism evidence="5 6">
    <name type="scientific">Dactylellina haptotyla (strain CBS 200.50)</name>
    <name type="common">Nematode-trapping fungus</name>
    <name type="synonym">Monacrosporium haptotylum</name>
    <dbReference type="NCBI Taxonomy" id="1284197"/>
    <lineage>
        <taxon>Eukaryota</taxon>
        <taxon>Fungi</taxon>
        <taxon>Dikarya</taxon>
        <taxon>Ascomycota</taxon>
        <taxon>Pezizomycotina</taxon>
        <taxon>Orbiliomycetes</taxon>
        <taxon>Orbiliales</taxon>
        <taxon>Orbiliaceae</taxon>
        <taxon>Dactylellina</taxon>
    </lineage>
</organism>
<dbReference type="PRINTS" id="PR01415">
    <property type="entry name" value="ANKYRIN"/>
</dbReference>
<dbReference type="OrthoDB" id="195446at2759"/>
<evidence type="ECO:0000259" key="4">
    <source>
        <dbReference type="Pfam" id="PF24883"/>
    </source>
</evidence>
<keyword evidence="6" id="KW-1185">Reference proteome</keyword>
<dbReference type="InterPro" id="IPR056884">
    <property type="entry name" value="NPHP3-like_N"/>
</dbReference>
<feature type="repeat" description="ANK" evidence="2">
    <location>
        <begin position="624"/>
        <end position="656"/>
    </location>
</feature>
<evidence type="ECO:0000256" key="2">
    <source>
        <dbReference type="PROSITE-ProRule" id="PRU00023"/>
    </source>
</evidence>
<keyword evidence="2" id="KW-0040">ANK repeat</keyword>
<feature type="repeat" description="ANK" evidence="2">
    <location>
        <begin position="525"/>
        <end position="557"/>
    </location>
</feature>
<dbReference type="PANTHER" id="PTHR10039">
    <property type="entry name" value="AMELOGENIN"/>
    <property type="match status" value="1"/>
</dbReference>
<reference evidence="6" key="2">
    <citation type="submission" date="2013-04" db="EMBL/GenBank/DDBJ databases">
        <title>Genomic mechanisms accounting for the adaptation to parasitism in nematode-trapping fungi.</title>
        <authorList>
            <person name="Ahren D.G."/>
        </authorList>
    </citation>
    <scope>NUCLEOTIDE SEQUENCE [LARGE SCALE GENOMIC DNA]</scope>
    <source>
        <strain evidence="6">CBS 200.50</strain>
    </source>
</reference>
<dbReference type="Gene3D" id="3.40.50.300">
    <property type="entry name" value="P-loop containing nucleotide triphosphate hydrolases"/>
    <property type="match status" value="1"/>
</dbReference>
<dbReference type="InterPro" id="IPR002110">
    <property type="entry name" value="Ankyrin_rpt"/>
</dbReference>
<dbReference type="eggNOG" id="KOG4177">
    <property type="taxonomic scope" value="Eukaryota"/>
</dbReference>
<gene>
    <name evidence="5" type="ORF">H072_4150</name>
</gene>
<feature type="repeat" description="ANK" evidence="2">
    <location>
        <begin position="692"/>
        <end position="724"/>
    </location>
</feature>
<dbReference type="InterPro" id="IPR036770">
    <property type="entry name" value="Ankyrin_rpt-contain_sf"/>
</dbReference>
<dbReference type="EMBL" id="AQGS01000132">
    <property type="protein sequence ID" value="EPS41921.1"/>
    <property type="molecule type" value="Genomic_DNA"/>
</dbReference>
<sequence length="834" mass="93325">MKFKLDKKDDLEVLDWITKVDYGPQQSDFVRKRQPGTGTWLLSSSEYQTWLNTRKQVLFCSGIPGAGKTILISIVIDHLKTWFGDDSTIGIAYIYCNFKRKDEQNIYDLLASLLKQLLRSLDCLPDNLRQLYNKHQSKGAKISLEDTIHSLQAVVSIYTKVFIIIDALDECQVDNNCRTKFISDILKLHARADSDINIFTTSRPILGIKEKFANYPILEILAREEDVKRYLEGQIAQSDDMLLSKHAELITTEITQAVDGMFLLAQLYFESIKNKTSLKKIKHALANLHTGLEAYAHAYQEAMERINGQNQDSMALATQVLSWITCAVRPLTTSELQCALAVEIGEPSFDEENFPYMTRMLSVCAGLVTIDEESGIIRLVHYTTQEYFEKHWSSLFFGFQNEITNVCVTYLSYSVFEAGPCENLLQIHKRRQDNILYDYAGKNWGNHARASSVGGSPLILSFLESVPKVRAAYQCYRVPSFSGFVYGWIEKEFIIGLHLAALLGLVETITCILATGVDVDTETDDRMTPLMWAAVAGRVEVVNLLLANGASIDARGPGGQTPLTLAVVYGRLQTLEVLVGRKANLEARDWEGKTALAKAVELGKLEAAELLIRKGADLETRADGGGSPLNLAVETRNLEVIALLLKNNANLESKDVLDATPLVKAVRPGQVDVVRLLIEAGADLEAQGGLSSELTPLLTSVRFRALDEMEILLRSGANIEAKDNKNRTPLWLATKMGDLKAVGMLVKPGAHLETRDSKHNRTPLAWAVIKGREAIARVIWTGHPIRYEGRAIVYILLTNGAQVDHDLEDQLRELLLEDDRYREKKREREGRLRA</sequence>
<dbReference type="InterPro" id="IPR027417">
    <property type="entry name" value="P-loop_NTPase"/>
</dbReference>
<dbReference type="Pfam" id="PF22939">
    <property type="entry name" value="WHD_GPIID"/>
    <property type="match status" value="1"/>
</dbReference>
<dbReference type="Pfam" id="PF12796">
    <property type="entry name" value="Ank_2"/>
    <property type="match status" value="3"/>
</dbReference>
<dbReference type="HOGENOM" id="CLU_000288_34_23_1"/>
<evidence type="ECO:0000256" key="1">
    <source>
        <dbReference type="ARBA" id="ARBA00022737"/>
    </source>
</evidence>
<proteinExistence type="predicted"/>
<dbReference type="Pfam" id="PF24883">
    <property type="entry name" value="NPHP3_N"/>
    <property type="match status" value="1"/>
</dbReference>
<feature type="repeat" description="ANK" evidence="2">
    <location>
        <begin position="657"/>
        <end position="689"/>
    </location>
</feature>
<feature type="repeat" description="ANK" evidence="2">
    <location>
        <begin position="591"/>
        <end position="623"/>
    </location>
</feature>
<feature type="repeat" description="ANK" evidence="2">
    <location>
        <begin position="725"/>
        <end position="757"/>
    </location>
</feature>
<evidence type="ECO:0000259" key="3">
    <source>
        <dbReference type="Pfam" id="PF22939"/>
    </source>
</evidence>
<dbReference type="STRING" id="1284197.S8ALE8"/>
<evidence type="ECO:0000313" key="6">
    <source>
        <dbReference type="Proteomes" id="UP000015100"/>
    </source>
</evidence>
<keyword evidence="1" id="KW-0677">Repeat</keyword>